<evidence type="ECO:0000256" key="9">
    <source>
        <dbReference type="ARBA" id="ARBA00073590"/>
    </source>
</evidence>
<dbReference type="InterPro" id="IPR045028">
    <property type="entry name" value="DinG/Rad3-like"/>
</dbReference>
<dbReference type="PANTHER" id="PTHR11472:SF34">
    <property type="entry name" value="REGULATOR OF TELOMERE ELONGATION HELICASE 1"/>
    <property type="match status" value="1"/>
</dbReference>
<comment type="similarity">
    <text evidence="6">Belongs to the helicase family. DinG subfamily.</text>
</comment>
<evidence type="ECO:0000256" key="4">
    <source>
        <dbReference type="ARBA" id="ARBA00022806"/>
    </source>
</evidence>
<comment type="catalytic activity">
    <reaction evidence="8">
        <text>ATP + H2O = ADP + phosphate + H(+)</text>
        <dbReference type="Rhea" id="RHEA:13065"/>
        <dbReference type="ChEBI" id="CHEBI:15377"/>
        <dbReference type="ChEBI" id="CHEBI:15378"/>
        <dbReference type="ChEBI" id="CHEBI:30616"/>
        <dbReference type="ChEBI" id="CHEBI:43474"/>
        <dbReference type="ChEBI" id="CHEBI:456216"/>
        <dbReference type="EC" id="5.6.2.3"/>
    </reaction>
</comment>
<dbReference type="EMBL" id="CP018135">
    <property type="protein sequence ID" value="APF40308.1"/>
    <property type="molecule type" value="Genomic_DNA"/>
</dbReference>
<dbReference type="GO" id="GO:0043139">
    <property type="term" value="F:5'-3' DNA helicase activity"/>
    <property type="evidence" value="ECO:0007669"/>
    <property type="project" value="UniProtKB-EC"/>
</dbReference>
<dbReference type="PROSITE" id="PS51192">
    <property type="entry name" value="HELICASE_ATP_BIND_1"/>
    <property type="match status" value="1"/>
</dbReference>
<evidence type="ECO:0000259" key="11">
    <source>
        <dbReference type="PROSITE" id="PS51192"/>
    </source>
</evidence>
<evidence type="ECO:0000256" key="7">
    <source>
        <dbReference type="ARBA" id="ARBA00044969"/>
    </source>
</evidence>
<proteinExistence type="inferred from homology"/>
<dbReference type="SMART" id="SM00487">
    <property type="entry name" value="DEXDc"/>
    <property type="match status" value="1"/>
</dbReference>
<keyword evidence="3" id="KW-0378">Hydrolase</keyword>
<dbReference type="OrthoDB" id="9805194at2"/>
<keyword evidence="5" id="KW-0067">ATP-binding</keyword>
<dbReference type="FunFam" id="3.40.50.300:FF:000437">
    <property type="entry name" value="ATP-dependent DNA helicase DinG"/>
    <property type="match status" value="1"/>
</dbReference>
<dbReference type="Proteomes" id="UP000183530">
    <property type="component" value="Chromosome"/>
</dbReference>
<dbReference type="RefSeq" id="WP_071893789.1">
    <property type="nucleotide sequence ID" value="NZ_CP018135.1"/>
</dbReference>
<evidence type="ECO:0000256" key="1">
    <source>
        <dbReference type="ARBA" id="ARBA00001966"/>
    </source>
</evidence>
<dbReference type="Pfam" id="PF00270">
    <property type="entry name" value="DEAD"/>
    <property type="match status" value="1"/>
</dbReference>
<evidence type="ECO:0000256" key="3">
    <source>
        <dbReference type="ARBA" id="ARBA00022801"/>
    </source>
</evidence>
<dbReference type="GO" id="GO:0016818">
    <property type="term" value="F:hydrolase activity, acting on acid anhydrides, in phosphorus-containing anhydrides"/>
    <property type="evidence" value="ECO:0007669"/>
    <property type="project" value="InterPro"/>
</dbReference>
<dbReference type="Gene3D" id="3.40.50.300">
    <property type="entry name" value="P-loop containing nucleotide triphosphate hydrolases"/>
    <property type="match status" value="2"/>
</dbReference>
<evidence type="ECO:0000256" key="2">
    <source>
        <dbReference type="ARBA" id="ARBA00022741"/>
    </source>
</evidence>
<feature type="domain" description="Helicase ATP-binding" evidence="11">
    <location>
        <begin position="39"/>
        <end position="295"/>
    </location>
</feature>
<evidence type="ECO:0000313" key="14">
    <source>
        <dbReference type="Proteomes" id="UP000183530"/>
    </source>
</evidence>
<organism evidence="13 14">
    <name type="scientific">Neomicrococcus aestuarii</name>
    <dbReference type="NCBI Taxonomy" id="556325"/>
    <lineage>
        <taxon>Bacteria</taxon>
        <taxon>Bacillati</taxon>
        <taxon>Actinomycetota</taxon>
        <taxon>Actinomycetes</taxon>
        <taxon>Micrococcales</taxon>
        <taxon>Micrococcaceae</taxon>
        <taxon>Neomicrococcus</taxon>
    </lineage>
</organism>
<keyword evidence="4 13" id="KW-0347">Helicase</keyword>
<evidence type="ECO:0000256" key="6">
    <source>
        <dbReference type="ARBA" id="ARBA00038058"/>
    </source>
</evidence>
<feature type="domain" description="Helicase ATP-binding" evidence="12">
    <location>
        <begin position="17"/>
        <end position="333"/>
    </location>
</feature>
<dbReference type="SUPFAM" id="SSF52540">
    <property type="entry name" value="P-loop containing nucleoside triphosphate hydrolases"/>
    <property type="match status" value="1"/>
</dbReference>
<dbReference type="EC" id="5.6.2.3" evidence="7"/>
<comment type="cofactor">
    <cofactor evidence="1">
        <name>[4Fe-4S] cluster</name>
        <dbReference type="ChEBI" id="CHEBI:49883"/>
    </cofactor>
</comment>
<dbReference type="AlphaFoldDB" id="A0A1L2ZMP9"/>
<dbReference type="InterPro" id="IPR006555">
    <property type="entry name" value="ATP-dep_Helicase_C"/>
</dbReference>
<evidence type="ECO:0000256" key="8">
    <source>
        <dbReference type="ARBA" id="ARBA00048954"/>
    </source>
</evidence>
<dbReference type="KEGG" id="nae:BHE16_03940"/>
<dbReference type="InterPro" id="IPR014013">
    <property type="entry name" value="Helic_SF1/SF2_ATP-bd_DinG/Rad3"/>
</dbReference>
<dbReference type="Pfam" id="PF13307">
    <property type="entry name" value="Helicase_C_2"/>
    <property type="match status" value="1"/>
</dbReference>
<evidence type="ECO:0000313" key="13">
    <source>
        <dbReference type="EMBL" id="APF40308.1"/>
    </source>
</evidence>
<dbReference type="SMART" id="SM00491">
    <property type="entry name" value="HELICc2"/>
    <property type="match status" value="1"/>
</dbReference>
<keyword evidence="2" id="KW-0547">Nucleotide-binding</keyword>
<evidence type="ECO:0000256" key="10">
    <source>
        <dbReference type="ARBA" id="ARBA00079061"/>
    </source>
</evidence>
<dbReference type="GO" id="GO:0006139">
    <property type="term" value="P:nucleobase-containing compound metabolic process"/>
    <property type="evidence" value="ECO:0007669"/>
    <property type="project" value="InterPro"/>
</dbReference>
<dbReference type="STRING" id="556325.BHE16_03940"/>
<dbReference type="PROSITE" id="PS51193">
    <property type="entry name" value="HELICASE_ATP_BIND_2"/>
    <property type="match status" value="1"/>
</dbReference>
<dbReference type="GO" id="GO:0005524">
    <property type="term" value="F:ATP binding"/>
    <property type="evidence" value="ECO:0007669"/>
    <property type="project" value="UniProtKB-KW"/>
</dbReference>
<accession>A0A1L2ZMP9</accession>
<dbReference type="InterPro" id="IPR014001">
    <property type="entry name" value="Helicase_ATP-bd"/>
</dbReference>
<reference evidence="13 14" key="1">
    <citation type="submission" date="2016-11" db="EMBL/GenBank/DDBJ databases">
        <title>Genome sequencing of Zhihengliuella aestuarii B18 antagonistic to Plasmodiophora brassicae.</title>
        <authorList>
            <person name="Luo Y."/>
        </authorList>
    </citation>
    <scope>NUCLEOTIDE SEQUENCE [LARGE SCALE GENOMIC DNA]</scope>
    <source>
        <strain evidence="13 14">B18</strain>
    </source>
</reference>
<dbReference type="InterPro" id="IPR027417">
    <property type="entry name" value="P-loop_NTPase"/>
</dbReference>
<dbReference type="GO" id="GO:0003676">
    <property type="term" value="F:nucleic acid binding"/>
    <property type="evidence" value="ECO:0007669"/>
    <property type="project" value="InterPro"/>
</dbReference>
<evidence type="ECO:0000256" key="5">
    <source>
        <dbReference type="ARBA" id="ARBA00022840"/>
    </source>
</evidence>
<keyword evidence="14" id="KW-1185">Reference proteome</keyword>
<protein>
    <recommendedName>
        <fullName evidence="9">ATP-dependent helicase DinG</fullName>
        <ecNumber evidence="7">5.6.2.3</ecNumber>
    </recommendedName>
    <alternativeName>
        <fullName evidence="10">DNA 5'-3' helicase DinG</fullName>
    </alternativeName>
</protein>
<dbReference type="InterPro" id="IPR011545">
    <property type="entry name" value="DEAD/DEAH_box_helicase_dom"/>
</dbReference>
<evidence type="ECO:0000259" key="12">
    <source>
        <dbReference type="PROSITE" id="PS51193"/>
    </source>
</evidence>
<gene>
    <name evidence="13" type="ORF">BHE16_03940</name>
</gene>
<dbReference type="PANTHER" id="PTHR11472">
    <property type="entry name" value="DNA REPAIR DEAD HELICASE RAD3/XP-D SUBFAMILY MEMBER"/>
    <property type="match status" value="1"/>
</dbReference>
<sequence length="680" mass="72913">MIDEELNGAERVDELLTLAVSKMGGQARSGQHEMAQKVIESFEKGGHLLVQAGTGTGKSLGYLVPSIYHSLSAEKPIIISTATLALQSQIVGRDLPRLLKNLEPELPRPVDAVLLKGRSNYVCKHKLGGGYPEEPTDALFDWADGAAAAPHQAASPSSALGQEIVRVRDWAEDTETGDRDELTPGVSDKAWRQVSVSAIECLGSQRCPMAEECFSELARKKAAQADIVVTNHALLAIAAFEGLAILPEFDTVVVDEAHELEDRVTNSVTKPLSVATISAAASAARKHAKVIVEPLERANRAFEESVSSVSDGLLPRGITEEQREALTMVREAARVVASDIKIDSANPDGAMQMAKSQIMYIVEQAERLLEASPQYDVVWAARPREFVPGSGYQSAADDSPAVLHVAPLSVGMQLREGLFADRTVVLTSATLAIGAAFDTAAGNLGLRGDGAPSWSGIDVGSPFDYSKQGVLYVAKHLDAPSRDVNPRTYDEIERLINASEGGTLALFSSRRAAEEAAEELRRRVDYDILCQGESSMKALVEEFSENEATCLFGTMSLWQGVDVPGTSCRLVIIDRIPFPRPDEPLVKARTQDVDRRGGSGFMSVSVSSAATKLAQGAGRLIRSTDDRGVVAILDSRLVSRRYGGFIKASLPPMWSTTDPDVVTGVLKRLAAAAKNQATTA</sequence>
<name>A0A1L2ZMP9_9MICC</name>